<dbReference type="InterPro" id="IPR052021">
    <property type="entry name" value="Type-I_RS_S_subunit"/>
</dbReference>
<dbReference type="GO" id="GO:0016787">
    <property type="term" value="F:hydrolase activity"/>
    <property type="evidence" value="ECO:0007669"/>
    <property type="project" value="UniProtKB-KW"/>
</dbReference>
<keyword evidence="2" id="KW-0680">Restriction system</keyword>
<keyword evidence="5" id="KW-0255">Endonuclease</keyword>
<organism evidence="5 6">
    <name type="scientific">Corynebacterium nasicanis</name>
    <dbReference type="NCBI Taxonomy" id="1448267"/>
    <lineage>
        <taxon>Bacteria</taxon>
        <taxon>Bacillati</taxon>
        <taxon>Actinomycetota</taxon>
        <taxon>Actinomycetes</taxon>
        <taxon>Mycobacteriales</taxon>
        <taxon>Corynebacteriaceae</taxon>
        <taxon>Corynebacterium</taxon>
    </lineage>
</organism>
<evidence type="ECO:0000313" key="6">
    <source>
        <dbReference type="Proteomes" id="UP001596244"/>
    </source>
</evidence>
<keyword evidence="5" id="KW-0540">Nuclease</keyword>
<keyword evidence="6" id="KW-1185">Reference proteome</keyword>
<evidence type="ECO:0000256" key="2">
    <source>
        <dbReference type="ARBA" id="ARBA00022747"/>
    </source>
</evidence>
<dbReference type="PANTHER" id="PTHR30408:SF12">
    <property type="entry name" value="TYPE I RESTRICTION ENZYME MJAVIII SPECIFICITY SUBUNIT"/>
    <property type="match status" value="1"/>
</dbReference>
<dbReference type="SUPFAM" id="SSF116734">
    <property type="entry name" value="DNA methylase specificity domain"/>
    <property type="match status" value="2"/>
</dbReference>
<proteinExistence type="inferred from homology"/>
<dbReference type="Gene3D" id="3.90.220.20">
    <property type="entry name" value="DNA methylase specificity domains"/>
    <property type="match status" value="2"/>
</dbReference>
<comment type="caution">
    <text evidence="5">The sequence shown here is derived from an EMBL/GenBank/DDBJ whole genome shotgun (WGS) entry which is preliminary data.</text>
</comment>
<evidence type="ECO:0000256" key="1">
    <source>
        <dbReference type="ARBA" id="ARBA00010923"/>
    </source>
</evidence>
<sequence length="407" mass="45178">MISSGWRKARIGEIAEVKGGKRLPAGYYLQATPTHRPYIRVADMRVGGVDQSDIKYVPEGAISRIQNYRIYKDDIFISVAGTLGIVGRVPISLDGANLTENADRLTNIKCDVAYLMYALQSNPIQDEIDSIRTVGAQPKLALSRIRSFEILMPSDQAEQSRVSRALSDTDDLIESLERLISKKKAIKQGMMQELLTGRTRLSGFTEPWTNIVLGDVARFGKGSGLPKSALTSSGFTPCIHYGELFTHYGPEIIHVTSRTNLTDRMVVSEDFDVLMPTSDVTPRGLAKASSIHERGVVLGGDIMIIRPDKGRAHGPFLAHAIRHDANQVLQFVRGSTVYHLYAADMQNFTLAIPSVEEQRVIAQVLRDADYEIDTLHRRLESARNIKQGMMQELLTGRTRLPVEEVSS</sequence>
<gene>
    <name evidence="5" type="ORF">ACFPUZ_07090</name>
</gene>
<dbReference type="EC" id="3.1.21.-" evidence="5"/>
<comment type="similarity">
    <text evidence="1">Belongs to the type-I restriction system S methylase family.</text>
</comment>
<accession>A0ABW1QDD2</accession>
<dbReference type="Pfam" id="PF01420">
    <property type="entry name" value="Methylase_S"/>
    <property type="match status" value="2"/>
</dbReference>
<dbReference type="CDD" id="cd17256">
    <property type="entry name" value="RMtype1_S_EcoJA65PI-TRD1-CR1_like"/>
    <property type="match status" value="1"/>
</dbReference>
<dbReference type="PANTHER" id="PTHR30408">
    <property type="entry name" value="TYPE-1 RESTRICTION ENZYME ECOKI SPECIFICITY PROTEIN"/>
    <property type="match status" value="1"/>
</dbReference>
<dbReference type="Gene3D" id="1.10.287.1120">
    <property type="entry name" value="Bipartite methylase S protein"/>
    <property type="match status" value="1"/>
</dbReference>
<evidence type="ECO:0000256" key="3">
    <source>
        <dbReference type="ARBA" id="ARBA00023125"/>
    </source>
</evidence>
<dbReference type="RefSeq" id="WP_377001085.1">
    <property type="nucleotide sequence ID" value="NZ_JBHSQE010000004.1"/>
</dbReference>
<keyword evidence="3" id="KW-0238">DNA-binding</keyword>
<dbReference type="InterPro" id="IPR044946">
    <property type="entry name" value="Restrct_endonuc_typeI_TRD_sf"/>
</dbReference>
<dbReference type="GO" id="GO:0004519">
    <property type="term" value="F:endonuclease activity"/>
    <property type="evidence" value="ECO:0007669"/>
    <property type="project" value="UniProtKB-KW"/>
</dbReference>
<name>A0ABW1QDD2_9CORY</name>
<evidence type="ECO:0000313" key="5">
    <source>
        <dbReference type="EMBL" id="MFC6146566.1"/>
    </source>
</evidence>
<dbReference type="EMBL" id="JBHSQE010000004">
    <property type="protein sequence ID" value="MFC6146566.1"/>
    <property type="molecule type" value="Genomic_DNA"/>
</dbReference>
<protein>
    <submittedName>
        <fullName evidence="5">Restriction endonuclease subunit S</fullName>
        <ecNumber evidence="5">3.1.21.-</ecNumber>
    </submittedName>
</protein>
<evidence type="ECO:0000259" key="4">
    <source>
        <dbReference type="Pfam" id="PF01420"/>
    </source>
</evidence>
<dbReference type="Proteomes" id="UP001596244">
    <property type="component" value="Unassembled WGS sequence"/>
</dbReference>
<keyword evidence="5" id="KW-0378">Hydrolase</keyword>
<dbReference type="InterPro" id="IPR000055">
    <property type="entry name" value="Restrct_endonuc_typeI_TRD"/>
</dbReference>
<feature type="domain" description="Type I restriction modification DNA specificity" evidence="4">
    <location>
        <begin position="4"/>
        <end position="180"/>
    </location>
</feature>
<reference evidence="6" key="1">
    <citation type="journal article" date="2019" name="Int. J. Syst. Evol. Microbiol.">
        <title>The Global Catalogue of Microorganisms (GCM) 10K type strain sequencing project: providing services to taxonomists for standard genome sequencing and annotation.</title>
        <authorList>
            <consortium name="The Broad Institute Genomics Platform"/>
            <consortium name="The Broad Institute Genome Sequencing Center for Infectious Disease"/>
            <person name="Wu L."/>
            <person name="Ma J."/>
        </authorList>
    </citation>
    <scope>NUCLEOTIDE SEQUENCE [LARGE SCALE GENOMIC DNA]</scope>
    <source>
        <strain evidence="6">CCUG 51943</strain>
    </source>
</reference>
<feature type="domain" description="Type I restriction modification DNA specificity" evidence="4">
    <location>
        <begin position="206"/>
        <end position="379"/>
    </location>
</feature>